<dbReference type="GO" id="GO:0008410">
    <property type="term" value="F:CoA-transferase activity"/>
    <property type="evidence" value="ECO:0007669"/>
    <property type="project" value="TreeGrafter"/>
</dbReference>
<dbReference type="InterPro" id="IPR044855">
    <property type="entry name" value="CoA-Trfase_III_dom3_sf"/>
</dbReference>
<dbReference type="Gene3D" id="3.30.1540.10">
    <property type="entry name" value="formyl-coa transferase, domain 3"/>
    <property type="match status" value="1"/>
</dbReference>
<dbReference type="PANTHER" id="PTHR48207:SF3">
    <property type="entry name" value="SUCCINATE--HYDROXYMETHYLGLUTARATE COA-TRANSFERASE"/>
    <property type="match status" value="1"/>
</dbReference>
<dbReference type="Pfam" id="PF02515">
    <property type="entry name" value="CoA_transf_3"/>
    <property type="match status" value="1"/>
</dbReference>
<gene>
    <name evidence="2" type="ORF">GGR03_001657</name>
</gene>
<dbReference type="Proteomes" id="UP000588647">
    <property type="component" value="Unassembled WGS sequence"/>
</dbReference>
<proteinExistence type="predicted"/>
<dbReference type="RefSeq" id="WP_183207150.1">
    <property type="nucleotide sequence ID" value="NZ_JAAAMM010000002.1"/>
</dbReference>
<reference evidence="2 3" key="1">
    <citation type="submission" date="2020-08" db="EMBL/GenBank/DDBJ databases">
        <title>Genomic Encyclopedia of Type Strains, Phase IV (KMG-IV): sequencing the most valuable type-strain genomes for metagenomic binning, comparative biology and taxonomic classification.</title>
        <authorList>
            <person name="Goeker M."/>
        </authorList>
    </citation>
    <scope>NUCLEOTIDE SEQUENCE [LARGE SCALE GENOMIC DNA]</scope>
    <source>
        <strain evidence="2 3">DSM 103570</strain>
    </source>
</reference>
<organism evidence="2 3">
    <name type="scientific">Aurantimonas endophytica</name>
    <dbReference type="NCBI Taxonomy" id="1522175"/>
    <lineage>
        <taxon>Bacteria</taxon>
        <taxon>Pseudomonadati</taxon>
        <taxon>Pseudomonadota</taxon>
        <taxon>Alphaproteobacteria</taxon>
        <taxon>Hyphomicrobiales</taxon>
        <taxon>Aurantimonadaceae</taxon>
        <taxon>Aurantimonas</taxon>
    </lineage>
</organism>
<dbReference type="AlphaFoldDB" id="A0A7W6MP75"/>
<keyword evidence="3" id="KW-1185">Reference proteome</keyword>
<name>A0A7W6MP75_9HYPH</name>
<comment type="caution">
    <text evidence="2">The sequence shown here is derived from an EMBL/GenBank/DDBJ whole genome shotgun (WGS) entry which is preliminary data.</text>
</comment>
<evidence type="ECO:0000313" key="2">
    <source>
        <dbReference type="EMBL" id="MBB4002582.1"/>
    </source>
</evidence>
<dbReference type="SUPFAM" id="SSF89796">
    <property type="entry name" value="CoA-transferase family III (CaiB/BaiF)"/>
    <property type="match status" value="1"/>
</dbReference>
<evidence type="ECO:0000313" key="3">
    <source>
        <dbReference type="Proteomes" id="UP000588647"/>
    </source>
</evidence>
<evidence type="ECO:0000256" key="1">
    <source>
        <dbReference type="ARBA" id="ARBA00022679"/>
    </source>
</evidence>
<dbReference type="PANTHER" id="PTHR48207">
    <property type="entry name" value="SUCCINATE--HYDROXYMETHYLGLUTARATE COA-TRANSFERASE"/>
    <property type="match status" value="1"/>
</dbReference>
<dbReference type="InterPro" id="IPR023606">
    <property type="entry name" value="CoA-Trfase_III_dom_1_sf"/>
</dbReference>
<keyword evidence="1 2" id="KW-0808">Transferase</keyword>
<accession>A0A7W6MP75</accession>
<dbReference type="InterPro" id="IPR050483">
    <property type="entry name" value="CoA-transferase_III_domain"/>
</dbReference>
<dbReference type="InterPro" id="IPR003673">
    <property type="entry name" value="CoA-Trfase_fam_III"/>
</dbReference>
<protein>
    <submittedName>
        <fullName evidence="2">Crotonobetainyl-CoA:carnitine CoA-transferase CaiB-like acyl-CoA transferase</fullName>
    </submittedName>
</protein>
<dbReference type="EMBL" id="JACIEM010000002">
    <property type="protein sequence ID" value="MBB4002582.1"/>
    <property type="molecule type" value="Genomic_DNA"/>
</dbReference>
<sequence length="409" mass="44680">MQDKSAKLPLEGLRVLDFGHTVMGPTAGLVLADLGAEVIRVEPSPNGDPTRELRGFGTGYFPFYNRNKKSLAVDLKSEEGREVVRKLVTVSDVMLENFGPGTIDRLGFGYDTVSALNPRIVYLSMKGFLPGPYEKRTALDEVVQMMSGLAYMTGPPGQPLRAGASIVDVMGGLFGVLGVLVALRQREATGRGTLVKSSLFESAMFLMGQHLAYASISGEPVPPMPARVSAWAIYDLFATADGEQVFLGITSDRHWKLFCDEFDRPDLFAQERLVTNNQRIAEKAWLKPEIGRMLEAMSVSEIEAKSVLAGLPFAHVARPEQMFEDEHLLAGERLLETRLPDGTVTSLPALPLLIGDYACKLRIDPPAAGGDTRAIMRELGYDAAAIESLLDRQILLEDGWSKTPEARLA</sequence>
<dbReference type="Gene3D" id="3.40.50.10540">
    <property type="entry name" value="Crotonobetainyl-coa:carnitine coa-transferase, domain 1"/>
    <property type="match status" value="1"/>
</dbReference>